<protein>
    <recommendedName>
        <fullName evidence="3">Secreted protein</fullName>
    </recommendedName>
</protein>
<dbReference type="Proteomes" id="UP000237673">
    <property type="component" value="Chromosome"/>
</dbReference>
<evidence type="ECO:0000313" key="1">
    <source>
        <dbReference type="EMBL" id="AUY23722.1"/>
    </source>
</evidence>
<proteinExistence type="predicted"/>
<reference evidence="1 2" key="1">
    <citation type="submission" date="2018-01" db="EMBL/GenBank/DDBJ databases">
        <title>Complete and assembled Genome of Pantoea calida DSM22759T.</title>
        <authorList>
            <person name="Stevens M.J.A."/>
            <person name="Zurfluh K."/>
            <person name="Stephan R."/>
        </authorList>
    </citation>
    <scope>NUCLEOTIDE SEQUENCE [LARGE SCALE GENOMIC DNA]</scope>
    <source>
        <strain evidence="1 2">DSM 22759</strain>
    </source>
</reference>
<dbReference type="EMBL" id="CP026378">
    <property type="protein sequence ID" value="AUY23722.1"/>
    <property type="molecule type" value="Genomic_DNA"/>
</dbReference>
<accession>A0ABM6RXQ3</accession>
<name>A0ABM6RXQ3_9GAMM</name>
<keyword evidence="2" id="KW-1185">Reference proteome</keyword>
<sequence length="60" mass="6729">MYLFYVGVREPSVYSAFCCLFAFSLTHLAQAERRRNAVCQRQATSPAAAHLTALFRLCNG</sequence>
<gene>
    <name evidence="1" type="ORF">C2E16_01560</name>
</gene>
<evidence type="ECO:0008006" key="3">
    <source>
        <dbReference type="Google" id="ProtNLM"/>
    </source>
</evidence>
<evidence type="ECO:0000313" key="2">
    <source>
        <dbReference type="Proteomes" id="UP000237673"/>
    </source>
</evidence>
<organism evidence="1 2">
    <name type="scientific">Mixta calida</name>
    <dbReference type="NCBI Taxonomy" id="665913"/>
    <lineage>
        <taxon>Bacteria</taxon>
        <taxon>Pseudomonadati</taxon>
        <taxon>Pseudomonadota</taxon>
        <taxon>Gammaproteobacteria</taxon>
        <taxon>Enterobacterales</taxon>
        <taxon>Erwiniaceae</taxon>
        <taxon>Mixta</taxon>
    </lineage>
</organism>